<keyword evidence="2" id="KW-0067">ATP-binding</keyword>
<evidence type="ECO:0000313" key="3">
    <source>
        <dbReference type="EMBL" id="PZF76192.1"/>
    </source>
</evidence>
<dbReference type="PANTHER" id="PTHR30605:SF0">
    <property type="entry name" value="ANHYDRO-N-ACETYLMURAMIC ACID KINASE"/>
    <property type="match status" value="1"/>
</dbReference>
<dbReference type="NCBIfam" id="NF007141">
    <property type="entry name" value="PRK09585.1-5"/>
    <property type="match status" value="1"/>
</dbReference>
<dbReference type="GO" id="GO:0097175">
    <property type="term" value="P:1,6-anhydro-N-acetyl-beta-muramic acid catabolic process"/>
    <property type="evidence" value="ECO:0007669"/>
    <property type="project" value="UniProtKB-UniRule"/>
</dbReference>
<dbReference type="InterPro" id="IPR043129">
    <property type="entry name" value="ATPase_NBD"/>
</dbReference>
<dbReference type="GO" id="GO:0009254">
    <property type="term" value="P:peptidoglycan turnover"/>
    <property type="evidence" value="ECO:0007669"/>
    <property type="project" value="UniProtKB-UniRule"/>
</dbReference>
<evidence type="ECO:0000313" key="4">
    <source>
        <dbReference type="Proteomes" id="UP000248795"/>
    </source>
</evidence>
<comment type="similarity">
    <text evidence="2">Belongs to the anhydro-N-acetylmuramic acid kinase family.</text>
</comment>
<comment type="function">
    <text evidence="2">Catalyzes the specific phosphorylation of 1,6-anhydro-N-acetylmuramic acid (anhMurNAc) with the simultaneous cleavage of the 1,6-anhydro ring, generating MurNAc-6-P. Is required for the utilization of anhMurNAc either imported from the medium or derived from its own cell wall murein, and thus plays a role in cell wall recycling.</text>
</comment>
<dbReference type="EC" id="2.7.1.170" evidence="2"/>
<dbReference type="GO" id="GO:0005524">
    <property type="term" value="F:ATP binding"/>
    <property type="evidence" value="ECO:0007669"/>
    <property type="project" value="UniProtKB-UniRule"/>
</dbReference>
<keyword evidence="2" id="KW-0547">Nucleotide-binding</keyword>
<dbReference type="HAMAP" id="MF_01270">
    <property type="entry name" value="AnhMurNAc_kinase"/>
    <property type="match status" value="1"/>
</dbReference>
<comment type="catalytic activity">
    <reaction evidence="2">
        <text>1,6-anhydro-N-acetyl-beta-muramate + ATP + H2O = N-acetyl-D-muramate 6-phosphate + ADP + H(+)</text>
        <dbReference type="Rhea" id="RHEA:24952"/>
        <dbReference type="ChEBI" id="CHEBI:15377"/>
        <dbReference type="ChEBI" id="CHEBI:15378"/>
        <dbReference type="ChEBI" id="CHEBI:30616"/>
        <dbReference type="ChEBI" id="CHEBI:58690"/>
        <dbReference type="ChEBI" id="CHEBI:58722"/>
        <dbReference type="ChEBI" id="CHEBI:456216"/>
        <dbReference type="EC" id="2.7.1.170"/>
    </reaction>
</comment>
<sequence length="367" mass="39145">MSKLTTALGFMSGTSLDGIDVALLRTDGEEQVSHGPSATFPYRPDQQAVLHDALTEAKALTSRDARPGILAEAERALTEWHAEAVERFLEANGLTPAEVDVIGFHGQTVIHRPERRLTVQLGLGPTLARRTGIPVVYDMRAADVAAGGQGAPLVPVYHRALAASVGERPVAFVNIGGVANMTWIGRDGELVAFDTGPGNALLNDWCERWTDVPYDVDGCLGARGNSNRNVIEQQLKNNFFATAAPKSLDRNSFDVRFVDGLSPADGAATLTRFTAEAIAAGVRLVPEPPRLYIVCGGGRLNPTLMRDLRECLQAPVIAAEECAMNGDSMEAEAWAYLAVRSLRGLPITFPGTTGVLMPLPGGVVARP</sequence>
<dbReference type="UniPathway" id="UPA00544"/>
<keyword evidence="2" id="KW-0808">Transferase</keyword>
<protein>
    <recommendedName>
        <fullName evidence="2">Anhydro-N-acetylmuramic acid kinase</fullName>
        <ecNumber evidence="2">2.7.1.170</ecNumber>
    </recommendedName>
    <alternativeName>
        <fullName evidence="2">AnhMurNAc kinase</fullName>
    </alternativeName>
</protein>
<keyword evidence="4" id="KW-1185">Reference proteome</keyword>
<name>A0A2W2ARD2_9HYPH</name>
<comment type="pathway">
    <text evidence="2">Cell wall biogenesis; peptidoglycan recycling.</text>
</comment>
<feature type="binding site" evidence="2">
    <location>
        <begin position="13"/>
        <end position="20"/>
    </location>
    <ligand>
        <name>ATP</name>
        <dbReference type="ChEBI" id="CHEBI:30616"/>
    </ligand>
</feature>
<dbReference type="GO" id="GO:0006040">
    <property type="term" value="P:amino sugar metabolic process"/>
    <property type="evidence" value="ECO:0007669"/>
    <property type="project" value="InterPro"/>
</dbReference>
<keyword evidence="2 3" id="KW-0418">Kinase</keyword>
<gene>
    <name evidence="2" type="primary">anmK</name>
    <name evidence="3" type="ORF">DK847_13380</name>
</gene>
<dbReference type="InterPro" id="IPR005338">
    <property type="entry name" value="Anhydro_N_Ac-Mur_kinase"/>
</dbReference>
<proteinExistence type="inferred from homology"/>
<dbReference type="SUPFAM" id="SSF53067">
    <property type="entry name" value="Actin-like ATPase domain"/>
    <property type="match status" value="1"/>
</dbReference>
<dbReference type="PANTHER" id="PTHR30605">
    <property type="entry name" value="ANHYDRO-N-ACETYLMURAMIC ACID KINASE"/>
    <property type="match status" value="1"/>
</dbReference>
<dbReference type="GO" id="GO:0016301">
    <property type="term" value="F:kinase activity"/>
    <property type="evidence" value="ECO:0007669"/>
    <property type="project" value="UniProtKB-KW"/>
</dbReference>
<accession>A0A2W2ARD2</accession>
<organism evidence="3 4">
    <name type="scientific">Aestuariivirga litoralis</name>
    <dbReference type="NCBI Taxonomy" id="2650924"/>
    <lineage>
        <taxon>Bacteria</taxon>
        <taxon>Pseudomonadati</taxon>
        <taxon>Pseudomonadota</taxon>
        <taxon>Alphaproteobacteria</taxon>
        <taxon>Hyphomicrobiales</taxon>
        <taxon>Aestuariivirgaceae</taxon>
        <taxon>Aestuariivirga</taxon>
    </lineage>
</organism>
<dbReference type="Pfam" id="PF03702">
    <property type="entry name" value="AnmK"/>
    <property type="match status" value="1"/>
</dbReference>
<dbReference type="EMBL" id="QKVK01000006">
    <property type="protein sequence ID" value="PZF76192.1"/>
    <property type="molecule type" value="Genomic_DNA"/>
</dbReference>
<comment type="pathway">
    <text evidence="2">Amino-sugar metabolism; 1,6-anhydro-N-acetylmuramate degradation.</text>
</comment>
<keyword evidence="1 2" id="KW-0119">Carbohydrate metabolism</keyword>
<comment type="caution">
    <text evidence="3">The sequence shown here is derived from an EMBL/GenBank/DDBJ whole genome shotgun (WGS) entry which is preliminary data.</text>
</comment>
<evidence type="ECO:0000256" key="1">
    <source>
        <dbReference type="ARBA" id="ARBA00023277"/>
    </source>
</evidence>
<evidence type="ECO:0000256" key="2">
    <source>
        <dbReference type="HAMAP-Rule" id="MF_01270"/>
    </source>
</evidence>
<dbReference type="Proteomes" id="UP000248795">
    <property type="component" value="Unassembled WGS sequence"/>
</dbReference>
<dbReference type="AlphaFoldDB" id="A0A2W2ARD2"/>
<dbReference type="Gene3D" id="3.30.420.40">
    <property type="match status" value="2"/>
</dbReference>
<reference evidence="4" key="1">
    <citation type="submission" date="2018-06" db="EMBL/GenBank/DDBJ databases">
        <title>Aestuariibacter litoralis strain KCTC 52945T.</title>
        <authorList>
            <person name="Li X."/>
            <person name="Salam N."/>
            <person name="Li J.-L."/>
            <person name="Chen Y.-M."/>
            <person name="Yang Z.-W."/>
            <person name="Zhang L.-Y."/>
            <person name="Han M.-X."/>
            <person name="Xiao M."/>
            <person name="Li W.-J."/>
        </authorList>
    </citation>
    <scope>NUCLEOTIDE SEQUENCE [LARGE SCALE GENOMIC DNA]</scope>
    <source>
        <strain evidence="4">KCTC 52945</strain>
    </source>
</reference>
<dbReference type="GO" id="GO:0016773">
    <property type="term" value="F:phosphotransferase activity, alcohol group as acceptor"/>
    <property type="evidence" value="ECO:0007669"/>
    <property type="project" value="UniProtKB-UniRule"/>
</dbReference>
<dbReference type="UniPathway" id="UPA00343"/>